<protein>
    <submittedName>
        <fullName evidence="10">Uncharacterized protein</fullName>
    </submittedName>
</protein>
<keyword evidence="5 8" id="KW-0399">Innate immunity</keyword>
<dbReference type="GO" id="GO:0050830">
    <property type="term" value="P:defense response to Gram-positive bacterium"/>
    <property type="evidence" value="ECO:0007669"/>
    <property type="project" value="TreeGrafter"/>
</dbReference>
<keyword evidence="6 8" id="KW-0391">Immunity</keyword>
<sequence>MNLSKLLVVMLLATLLLFGGHTEAGVLKKLGKKLEKVGKNVLRAAERVVPLLLSIQDLRDKEKRLRG</sequence>
<evidence type="ECO:0000256" key="4">
    <source>
        <dbReference type="ARBA" id="ARBA00022529"/>
    </source>
</evidence>
<evidence type="ECO:0000256" key="8">
    <source>
        <dbReference type="RuleBase" id="RU003948"/>
    </source>
</evidence>
<reference evidence="11" key="1">
    <citation type="submission" date="2013-03" db="EMBL/GenBank/DDBJ databases">
        <title>The Genome Sequence of Anopheles epiroticus epiroticus2.</title>
        <authorList>
            <consortium name="The Broad Institute Genomics Platform"/>
            <person name="Neafsey D.E."/>
            <person name="Howell P."/>
            <person name="Walker B."/>
            <person name="Young S.K."/>
            <person name="Zeng Q."/>
            <person name="Gargeya S."/>
            <person name="Fitzgerald M."/>
            <person name="Haas B."/>
            <person name="Abouelleil A."/>
            <person name="Allen A.W."/>
            <person name="Alvarado L."/>
            <person name="Arachchi H.M."/>
            <person name="Berlin A.M."/>
            <person name="Chapman S.B."/>
            <person name="Gainer-Dewar J."/>
            <person name="Goldberg J."/>
            <person name="Griggs A."/>
            <person name="Gujja S."/>
            <person name="Hansen M."/>
            <person name="Howarth C."/>
            <person name="Imamovic A."/>
            <person name="Ireland A."/>
            <person name="Larimer J."/>
            <person name="McCowan C."/>
            <person name="Murphy C."/>
            <person name="Pearson M."/>
            <person name="Poon T.W."/>
            <person name="Priest M."/>
            <person name="Roberts A."/>
            <person name="Saif S."/>
            <person name="Shea T."/>
            <person name="Sisk P."/>
            <person name="Sykes S."/>
            <person name="Wortman J."/>
            <person name="Nusbaum C."/>
            <person name="Birren B."/>
        </authorList>
    </citation>
    <scope>NUCLEOTIDE SEQUENCE [LARGE SCALE GENOMIC DNA]</scope>
    <source>
        <strain evidence="11">Epiroticus2</strain>
    </source>
</reference>
<organism evidence="10 11">
    <name type="scientific">Anopheles epiroticus</name>
    <dbReference type="NCBI Taxonomy" id="199890"/>
    <lineage>
        <taxon>Eukaryota</taxon>
        <taxon>Metazoa</taxon>
        <taxon>Ecdysozoa</taxon>
        <taxon>Arthropoda</taxon>
        <taxon>Hexapoda</taxon>
        <taxon>Insecta</taxon>
        <taxon>Pterygota</taxon>
        <taxon>Neoptera</taxon>
        <taxon>Endopterygota</taxon>
        <taxon>Diptera</taxon>
        <taxon>Nematocera</taxon>
        <taxon>Culicoidea</taxon>
        <taxon>Culicidae</taxon>
        <taxon>Anophelinae</taxon>
        <taxon>Anopheles</taxon>
    </lineage>
</organism>
<evidence type="ECO:0000256" key="7">
    <source>
        <dbReference type="ARBA" id="ARBA00023022"/>
    </source>
</evidence>
<dbReference type="InterPro" id="IPR020400">
    <property type="entry name" value="CecC/Srx/CECD"/>
</dbReference>
<dbReference type="GO" id="GO:0019731">
    <property type="term" value="P:antibacterial humoral response"/>
    <property type="evidence" value="ECO:0007669"/>
    <property type="project" value="InterPro"/>
</dbReference>
<keyword evidence="11" id="KW-1185">Reference proteome</keyword>
<keyword evidence="9" id="KW-0732">Signal</keyword>
<feature type="signal peptide" evidence="9">
    <location>
        <begin position="1"/>
        <end position="24"/>
    </location>
</feature>
<evidence type="ECO:0000256" key="3">
    <source>
        <dbReference type="ARBA" id="ARBA00022525"/>
    </source>
</evidence>
<evidence type="ECO:0000313" key="11">
    <source>
        <dbReference type="Proteomes" id="UP000075885"/>
    </source>
</evidence>
<dbReference type="GO" id="GO:0045087">
    <property type="term" value="P:innate immune response"/>
    <property type="evidence" value="ECO:0007669"/>
    <property type="project" value="UniProtKB-KW"/>
</dbReference>
<evidence type="ECO:0000256" key="1">
    <source>
        <dbReference type="ARBA" id="ARBA00004613"/>
    </source>
</evidence>
<name>A0A9I3FGV0_9DIPT</name>
<comment type="subcellular location">
    <subcellularLocation>
        <location evidence="1 8">Secreted</location>
    </subcellularLocation>
</comment>
<reference evidence="10" key="2">
    <citation type="submission" date="2023-03" db="UniProtKB">
        <authorList>
            <consortium name="EnsemblMetazoa"/>
        </authorList>
    </citation>
    <scope>IDENTIFICATION</scope>
    <source>
        <strain evidence="10">Epiroticus2</strain>
    </source>
</reference>
<evidence type="ECO:0000256" key="9">
    <source>
        <dbReference type="SAM" id="SignalP"/>
    </source>
</evidence>
<feature type="chain" id="PRO_5039924738" evidence="9">
    <location>
        <begin position="25"/>
        <end position="67"/>
    </location>
</feature>
<accession>A0A9I3FGV0</accession>
<evidence type="ECO:0000313" key="10">
    <source>
        <dbReference type="EnsemblMetazoa" id="AEPI015479-PA"/>
    </source>
</evidence>
<keyword evidence="3" id="KW-0964">Secreted</keyword>
<proteinExistence type="inferred from homology"/>
<dbReference type="GO" id="GO:0050829">
    <property type="term" value="P:defense response to Gram-negative bacterium"/>
    <property type="evidence" value="ECO:0007669"/>
    <property type="project" value="TreeGrafter"/>
</dbReference>
<dbReference type="Proteomes" id="UP000075885">
    <property type="component" value="Unassembled WGS sequence"/>
</dbReference>
<keyword evidence="4 8" id="KW-0929">Antimicrobial</keyword>
<dbReference type="EnsemblMetazoa" id="AEPI015479-RA">
    <property type="protein sequence ID" value="AEPI015479-PA"/>
    <property type="gene ID" value="AEPI015479"/>
</dbReference>
<evidence type="ECO:0000256" key="2">
    <source>
        <dbReference type="ARBA" id="ARBA00010680"/>
    </source>
</evidence>
<dbReference type="AlphaFoldDB" id="A0A9I3FGV0"/>
<evidence type="ECO:0000256" key="5">
    <source>
        <dbReference type="ARBA" id="ARBA00022588"/>
    </source>
</evidence>
<dbReference type="PANTHER" id="PTHR38329:SF1">
    <property type="entry name" value="CECROPIN-A1-RELATED"/>
    <property type="match status" value="1"/>
</dbReference>
<keyword evidence="7 8" id="KW-0044">Antibiotic</keyword>
<comment type="similarity">
    <text evidence="2 8">Belongs to the cecropin family.</text>
</comment>
<evidence type="ECO:0000256" key="6">
    <source>
        <dbReference type="ARBA" id="ARBA00022859"/>
    </source>
</evidence>
<dbReference type="PANTHER" id="PTHR38329">
    <property type="entry name" value="CECROPIN-A1-RELATED"/>
    <property type="match status" value="1"/>
</dbReference>
<dbReference type="GO" id="GO:0005615">
    <property type="term" value="C:extracellular space"/>
    <property type="evidence" value="ECO:0007669"/>
    <property type="project" value="TreeGrafter"/>
</dbReference>